<feature type="domain" description="DUF4283" evidence="1">
    <location>
        <begin position="54"/>
        <end position="135"/>
    </location>
</feature>
<sequence length="191" mass="21947">MDTRTSRRFEVGESNKVRRSLCFEKERATSNLGRSSMVAHAININELKGKSCVEEKWSLSLYAKILGDQKPLRAVIDKAKEWNIEIKVDIQLIATDFFLITFTLASDYSRVIKEGPWMVNGKYLVLVPWKPDFNPIRAKLKEADVWVHLLGLPIDLWSRDDLEIILRDVGKVLKLDDDTIKLSHTISSSLY</sequence>
<evidence type="ECO:0000259" key="1">
    <source>
        <dbReference type="Pfam" id="PF14111"/>
    </source>
</evidence>
<gene>
    <name evidence="2" type="ORF">HUJ06_011480</name>
</gene>
<dbReference type="Proteomes" id="UP000607653">
    <property type="component" value="Unassembled WGS sequence"/>
</dbReference>
<dbReference type="PANTHER" id="PTHR31286">
    <property type="entry name" value="GLYCINE-RICH CELL WALL STRUCTURAL PROTEIN 1.8-LIKE"/>
    <property type="match status" value="1"/>
</dbReference>
<organism evidence="2 3">
    <name type="scientific">Nelumbo nucifera</name>
    <name type="common">Sacred lotus</name>
    <dbReference type="NCBI Taxonomy" id="4432"/>
    <lineage>
        <taxon>Eukaryota</taxon>
        <taxon>Viridiplantae</taxon>
        <taxon>Streptophyta</taxon>
        <taxon>Embryophyta</taxon>
        <taxon>Tracheophyta</taxon>
        <taxon>Spermatophyta</taxon>
        <taxon>Magnoliopsida</taxon>
        <taxon>Proteales</taxon>
        <taxon>Nelumbonaceae</taxon>
        <taxon>Nelumbo</taxon>
    </lineage>
</organism>
<reference evidence="2 3" key="1">
    <citation type="journal article" date="2020" name="Mol. Biol. Evol.">
        <title>Distinct Expression and Methylation Patterns for Genes with Different Fates following a Single Whole-Genome Duplication in Flowering Plants.</title>
        <authorList>
            <person name="Shi T."/>
            <person name="Rahmani R.S."/>
            <person name="Gugger P.F."/>
            <person name="Wang M."/>
            <person name="Li H."/>
            <person name="Zhang Y."/>
            <person name="Li Z."/>
            <person name="Wang Q."/>
            <person name="Van de Peer Y."/>
            <person name="Marchal K."/>
            <person name="Chen J."/>
        </authorList>
    </citation>
    <scope>NUCLEOTIDE SEQUENCE [LARGE SCALE GENOMIC DNA]</scope>
    <source>
        <tissue evidence="2">Leaf</tissue>
    </source>
</reference>
<name>A0A822YMV0_NELNU</name>
<comment type="caution">
    <text evidence="2">The sequence shown here is derived from an EMBL/GenBank/DDBJ whole genome shotgun (WGS) entry which is preliminary data.</text>
</comment>
<dbReference type="InterPro" id="IPR025558">
    <property type="entry name" value="DUF4283"/>
</dbReference>
<keyword evidence="3" id="KW-1185">Reference proteome</keyword>
<dbReference type="PANTHER" id="PTHR31286:SF180">
    <property type="entry name" value="OS10G0362600 PROTEIN"/>
    <property type="match status" value="1"/>
</dbReference>
<dbReference type="EMBL" id="DUZY01000003">
    <property type="protein sequence ID" value="DAD32629.1"/>
    <property type="molecule type" value="Genomic_DNA"/>
</dbReference>
<evidence type="ECO:0000313" key="2">
    <source>
        <dbReference type="EMBL" id="DAD32629.1"/>
    </source>
</evidence>
<dbReference type="Pfam" id="PF14111">
    <property type="entry name" value="DUF4283"/>
    <property type="match status" value="1"/>
</dbReference>
<dbReference type="AlphaFoldDB" id="A0A822YMV0"/>
<protein>
    <recommendedName>
        <fullName evidence="1">DUF4283 domain-containing protein</fullName>
    </recommendedName>
</protein>
<accession>A0A822YMV0</accession>
<dbReference type="InterPro" id="IPR040256">
    <property type="entry name" value="At4g02000-like"/>
</dbReference>
<proteinExistence type="predicted"/>
<evidence type="ECO:0000313" key="3">
    <source>
        <dbReference type="Proteomes" id="UP000607653"/>
    </source>
</evidence>